<dbReference type="HOGENOM" id="CLU_769056_0_0_5"/>
<feature type="region of interest" description="Disordered" evidence="1">
    <location>
        <begin position="99"/>
        <end position="154"/>
    </location>
</feature>
<accession>Q1YLZ1</accession>
<proteinExistence type="predicted"/>
<feature type="compositionally biased region" description="Low complexity" evidence="1">
    <location>
        <begin position="106"/>
        <end position="116"/>
    </location>
</feature>
<comment type="caution">
    <text evidence="2">The sequence shown here is derived from an EMBL/GenBank/DDBJ whole genome shotgun (WGS) entry which is preliminary data.</text>
</comment>
<evidence type="ECO:0000256" key="1">
    <source>
        <dbReference type="SAM" id="MobiDB-lite"/>
    </source>
</evidence>
<keyword evidence="3" id="KW-1185">Reference proteome</keyword>
<dbReference type="BioCyc" id="AURANTIMONAS:SI859A1_02406-MONOMER"/>
<sequence length="360" mass="39024">MVAVGFGSRPFVTSRPGKLVTRLRRAFLSSHHPVPVRYGNVWHATCKATPERQKKAKTGVQSMSQRHRQACARSSHIAVIASLTAMFLATAPASAQTYLDGGGGSSSRPQSSDPTGGFLDGGGPLQPRRGVRNGQRRDGFLDDGGGVGRRPDIVARSGGDREFLRDGGSIRTPADIVYSDEREEFLEDGGSIVVEPDILVDDRRLRRGRGWREVAAPRTVQRSSGSFTVITSDLGDRGYGSTTQVSGKSANRMRTKAKIIDVESARLDRRPMPASGVEVIYKIGGPQIIRIAPGYGQRVAALATDSADVPRPTARAEPEQVDRAAPWTRGWLDRCTSEHESFDPDYGTYVDAQGQSQFCD</sequence>
<organism evidence="2 3">
    <name type="scientific">Aurantimonas manganoxydans (strain ATCC BAA-1229 / DSM 21871 / SI85-9A1)</name>
    <dbReference type="NCBI Taxonomy" id="287752"/>
    <lineage>
        <taxon>Bacteria</taxon>
        <taxon>Pseudomonadati</taxon>
        <taxon>Pseudomonadota</taxon>
        <taxon>Alphaproteobacteria</taxon>
        <taxon>Hyphomicrobiales</taxon>
        <taxon>Aurantimonadaceae</taxon>
        <taxon>Aurantimonas</taxon>
    </lineage>
</organism>
<evidence type="ECO:0000313" key="2">
    <source>
        <dbReference type="EMBL" id="EAS51590.1"/>
    </source>
</evidence>
<dbReference type="OrthoDB" id="7906913at2"/>
<dbReference type="Proteomes" id="UP000000321">
    <property type="component" value="Unassembled WGS sequence"/>
</dbReference>
<reference evidence="2 3" key="1">
    <citation type="journal article" date="2008" name="Appl. Environ. Microbiol.">
        <title>Genomic insights into Mn(II) oxidation by the marine alphaproteobacterium Aurantimonas sp. strain SI85-9A1.</title>
        <authorList>
            <person name="Dick G.J."/>
            <person name="Podell S."/>
            <person name="Johnson H.A."/>
            <person name="Rivera-Espinoza Y."/>
            <person name="Bernier-Latmani R."/>
            <person name="McCarthy J.K."/>
            <person name="Torpey J.W."/>
            <person name="Clement B.G."/>
            <person name="Gaasterland T."/>
            <person name="Tebo B.M."/>
        </authorList>
    </citation>
    <scope>NUCLEOTIDE SEQUENCE [LARGE SCALE GENOMIC DNA]</scope>
    <source>
        <strain evidence="2 3">SI85-9A1</strain>
    </source>
</reference>
<name>Q1YLZ1_AURMS</name>
<gene>
    <name evidence="2" type="ORF">SI859A1_02406</name>
</gene>
<dbReference type="RefSeq" id="WP_009210228.1">
    <property type="nucleotide sequence ID" value="NZ_BBWP01000002.1"/>
</dbReference>
<dbReference type="EMBL" id="AAPJ01000001">
    <property type="protein sequence ID" value="EAS51590.1"/>
    <property type="molecule type" value="Genomic_DNA"/>
</dbReference>
<dbReference type="AlphaFoldDB" id="Q1YLZ1"/>
<evidence type="ECO:0000313" key="3">
    <source>
        <dbReference type="Proteomes" id="UP000000321"/>
    </source>
</evidence>
<evidence type="ECO:0008006" key="4">
    <source>
        <dbReference type="Google" id="ProtNLM"/>
    </source>
</evidence>
<protein>
    <recommendedName>
        <fullName evidence="4">Lectin-like protein BA14k</fullName>
    </recommendedName>
</protein>